<dbReference type="CDD" id="cd00093">
    <property type="entry name" value="HTH_XRE"/>
    <property type="match status" value="1"/>
</dbReference>
<sequence>MQTNFKQFRLALNLSQSELAEKVGVSRIYINKIERNIVFPSMPILKRISKVLNVCTYKLINPCVNCTLEDCCENFFYLCHNQLRYNISK</sequence>
<accession>A0A162UXU7</accession>
<dbReference type="PROSITE" id="PS50943">
    <property type="entry name" value="HTH_CROC1"/>
    <property type="match status" value="1"/>
</dbReference>
<dbReference type="EMBL" id="LWAE01000001">
    <property type="protein sequence ID" value="KZL94395.1"/>
    <property type="molecule type" value="Genomic_DNA"/>
</dbReference>
<dbReference type="InterPro" id="IPR001387">
    <property type="entry name" value="Cro/C1-type_HTH"/>
</dbReference>
<keyword evidence="1" id="KW-0238">DNA-binding</keyword>
<evidence type="ECO:0000313" key="4">
    <source>
        <dbReference type="Proteomes" id="UP000076603"/>
    </source>
</evidence>
<dbReference type="GO" id="GO:0003677">
    <property type="term" value="F:DNA binding"/>
    <property type="evidence" value="ECO:0007669"/>
    <property type="project" value="UniProtKB-KW"/>
</dbReference>
<dbReference type="SMART" id="SM00530">
    <property type="entry name" value="HTH_XRE"/>
    <property type="match status" value="1"/>
</dbReference>
<keyword evidence="4" id="KW-1185">Reference proteome</keyword>
<dbReference type="GO" id="GO:0003700">
    <property type="term" value="F:DNA-binding transcription factor activity"/>
    <property type="evidence" value="ECO:0007669"/>
    <property type="project" value="TreeGrafter"/>
</dbReference>
<proteinExistence type="predicted"/>
<name>A0A162UXU7_9CLOT</name>
<dbReference type="AlphaFoldDB" id="A0A162UXU7"/>
<gene>
    <name evidence="3" type="primary">sinR_3</name>
    <name evidence="3" type="ORF">CLMAG_14480</name>
</gene>
<dbReference type="PANTHER" id="PTHR46797">
    <property type="entry name" value="HTH-TYPE TRANSCRIPTIONAL REGULATOR"/>
    <property type="match status" value="1"/>
</dbReference>
<dbReference type="GO" id="GO:0005829">
    <property type="term" value="C:cytosol"/>
    <property type="evidence" value="ECO:0007669"/>
    <property type="project" value="TreeGrafter"/>
</dbReference>
<dbReference type="PATRIC" id="fig|1121326.3.peg.1419"/>
<dbReference type="Gene3D" id="1.10.260.40">
    <property type="entry name" value="lambda repressor-like DNA-binding domains"/>
    <property type="match status" value="1"/>
</dbReference>
<evidence type="ECO:0000259" key="2">
    <source>
        <dbReference type="PROSITE" id="PS50943"/>
    </source>
</evidence>
<dbReference type="RefSeq" id="WP_066619863.1">
    <property type="nucleotide sequence ID" value="NZ_FQXL01000079.1"/>
</dbReference>
<dbReference type="InterPro" id="IPR010982">
    <property type="entry name" value="Lambda_DNA-bd_dom_sf"/>
</dbReference>
<dbReference type="SUPFAM" id="SSF47413">
    <property type="entry name" value="lambda repressor-like DNA-binding domains"/>
    <property type="match status" value="1"/>
</dbReference>
<comment type="caution">
    <text evidence="3">The sequence shown here is derived from an EMBL/GenBank/DDBJ whole genome shotgun (WGS) entry which is preliminary data.</text>
</comment>
<dbReference type="InterPro" id="IPR050807">
    <property type="entry name" value="TransReg_Diox_bact_type"/>
</dbReference>
<feature type="domain" description="HTH cro/C1-type" evidence="2">
    <location>
        <begin position="5"/>
        <end position="60"/>
    </location>
</feature>
<dbReference type="Proteomes" id="UP000076603">
    <property type="component" value="Unassembled WGS sequence"/>
</dbReference>
<dbReference type="PANTHER" id="PTHR46797:SF1">
    <property type="entry name" value="METHYLPHOSPHONATE SYNTHASE"/>
    <property type="match status" value="1"/>
</dbReference>
<evidence type="ECO:0000256" key="1">
    <source>
        <dbReference type="ARBA" id="ARBA00023125"/>
    </source>
</evidence>
<organism evidence="3 4">
    <name type="scientific">Clostridium magnum DSM 2767</name>
    <dbReference type="NCBI Taxonomy" id="1121326"/>
    <lineage>
        <taxon>Bacteria</taxon>
        <taxon>Bacillati</taxon>
        <taxon>Bacillota</taxon>
        <taxon>Clostridia</taxon>
        <taxon>Eubacteriales</taxon>
        <taxon>Clostridiaceae</taxon>
        <taxon>Clostridium</taxon>
    </lineage>
</organism>
<dbReference type="OrthoDB" id="1755433at2"/>
<protein>
    <submittedName>
        <fullName evidence="3">HTH-type transcriptional regulator SinR</fullName>
    </submittedName>
</protein>
<reference evidence="3 4" key="1">
    <citation type="submission" date="2016-04" db="EMBL/GenBank/DDBJ databases">
        <title>Genome sequence of Clostridium magnum DSM 2767.</title>
        <authorList>
            <person name="Poehlein A."/>
            <person name="Uhlig R."/>
            <person name="Fischer R."/>
            <person name="Bahl H."/>
            <person name="Daniel R."/>
        </authorList>
    </citation>
    <scope>NUCLEOTIDE SEQUENCE [LARGE SCALE GENOMIC DNA]</scope>
    <source>
        <strain evidence="3 4">DSM 2767</strain>
    </source>
</reference>
<evidence type="ECO:0000313" key="3">
    <source>
        <dbReference type="EMBL" id="KZL94395.1"/>
    </source>
</evidence>
<dbReference type="STRING" id="1121326.CLMAG_14480"/>
<dbReference type="Pfam" id="PF01381">
    <property type="entry name" value="HTH_3"/>
    <property type="match status" value="1"/>
</dbReference>